<sequence length="400" mass="44068">MFGSEKSDAPRRCSSEYSQDAEERSQHSSHSGHWADKITTKKGHRVLKKKNAHYPLVGETSPGEHGASSGEHDASSMTEHRVESIQERAPRIFHGIRYSVPNDLEEHDLAENDKSNKNMYHMEGKETTREEGRGYKDEQQRSDQRHPRDSGIAMLPSSEKFRGSPNPVAPRLHPERRSDDLRTEYAQHEVEYGVKSTASQVQRDPNVLVTAAPYGRRHESDAQAVPPYHQSPTRVEQDSQNLSTTMGNMHLTDNASADATDLHEYGVVDVGAASVAQQSRQLPGDRIRGSDSSNQDLDHAELDTGVAEESRDFAPRDSQYQLTGSTNRAASDKPMPAARSEISPMPGAFPMDSDSSDGGIDPAGKSRVDSSALGGVAPRFNGGVDEPNVRDEAARHRDRL</sequence>
<evidence type="ECO:0000313" key="1">
    <source>
        <dbReference type="EMBL" id="KAI9899935.1"/>
    </source>
</evidence>
<protein>
    <submittedName>
        <fullName evidence="1">Uncharacterized protein</fullName>
    </submittedName>
</protein>
<comment type="caution">
    <text evidence="1">The sequence shown here is derived from an EMBL/GenBank/DDBJ whole genome shotgun (WGS) entry which is preliminary data.</text>
</comment>
<dbReference type="EMBL" id="CM047943">
    <property type="protein sequence ID" value="KAI9899935.1"/>
    <property type="molecule type" value="Genomic_DNA"/>
</dbReference>
<proteinExistence type="predicted"/>
<reference evidence="1" key="1">
    <citation type="submission" date="2022-10" db="EMBL/GenBank/DDBJ databases">
        <title>Complete Genome of Trichothecium roseum strain YXFP-22015, a Plant Pathogen Isolated from Citrus.</title>
        <authorList>
            <person name="Wang Y."/>
            <person name="Zhu L."/>
        </authorList>
    </citation>
    <scope>NUCLEOTIDE SEQUENCE</scope>
    <source>
        <strain evidence="1">YXFP-22015</strain>
    </source>
</reference>
<dbReference type="Proteomes" id="UP001163324">
    <property type="component" value="Chromosome 4"/>
</dbReference>
<organism evidence="1 2">
    <name type="scientific">Trichothecium roseum</name>
    <dbReference type="NCBI Taxonomy" id="47278"/>
    <lineage>
        <taxon>Eukaryota</taxon>
        <taxon>Fungi</taxon>
        <taxon>Dikarya</taxon>
        <taxon>Ascomycota</taxon>
        <taxon>Pezizomycotina</taxon>
        <taxon>Sordariomycetes</taxon>
        <taxon>Hypocreomycetidae</taxon>
        <taxon>Hypocreales</taxon>
        <taxon>Hypocreales incertae sedis</taxon>
        <taxon>Trichothecium</taxon>
    </lineage>
</organism>
<keyword evidence="2" id="KW-1185">Reference proteome</keyword>
<name>A0ACC0V0J7_9HYPO</name>
<gene>
    <name evidence="1" type="ORF">N3K66_004197</name>
</gene>
<evidence type="ECO:0000313" key="2">
    <source>
        <dbReference type="Proteomes" id="UP001163324"/>
    </source>
</evidence>
<accession>A0ACC0V0J7</accession>